<feature type="chain" id="PRO_5012159959" evidence="1">
    <location>
        <begin position="22"/>
        <end position="215"/>
    </location>
</feature>
<reference evidence="3" key="1">
    <citation type="journal article" date="2017" name="Genome Biol.">
        <title>Comparative genomics reveals high biological diversity and specific adaptations in the industrially and medically important fungal genus Aspergillus.</title>
        <authorList>
            <person name="de Vries R.P."/>
            <person name="Riley R."/>
            <person name="Wiebenga A."/>
            <person name="Aguilar-Osorio G."/>
            <person name="Amillis S."/>
            <person name="Uchima C.A."/>
            <person name="Anderluh G."/>
            <person name="Asadollahi M."/>
            <person name="Askin M."/>
            <person name="Barry K."/>
            <person name="Battaglia E."/>
            <person name="Bayram O."/>
            <person name="Benocci T."/>
            <person name="Braus-Stromeyer S.A."/>
            <person name="Caldana C."/>
            <person name="Canovas D."/>
            <person name="Cerqueira G.C."/>
            <person name="Chen F."/>
            <person name="Chen W."/>
            <person name="Choi C."/>
            <person name="Clum A."/>
            <person name="Dos Santos R.A."/>
            <person name="Damasio A.R."/>
            <person name="Diallinas G."/>
            <person name="Emri T."/>
            <person name="Fekete E."/>
            <person name="Flipphi M."/>
            <person name="Freyberg S."/>
            <person name="Gallo A."/>
            <person name="Gournas C."/>
            <person name="Habgood R."/>
            <person name="Hainaut M."/>
            <person name="Harispe M.L."/>
            <person name="Henrissat B."/>
            <person name="Hilden K.S."/>
            <person name="Hope R."/>
            <person name="Hossain A."/>
            <person name="Karabika E."/>
            <person name="Karaffa L."/>
            <person name="Karanyi Z."/>
            <person name="Krasevec N."/>
            <person name="Kuo A."/>
            <person name="Kusch H."/>
            <person name="LaButti K."/>
            <person name="Lagendijk E.L."/>
            <person name="Lapidus A."/>
            <person name="Levasseur A."/>
            <person name="Lindquist E."/>
            <person name="Lipzen A."/>
            <person name="Logrieco A.F."/>
            <person name="MacCabe A."/>
            <person name="Maekelae M.R."/>
            <person name="Malavazi I."/>
            <person name="Melin P."/>
            <person name="Meyer V."/>
            <person name="Mielnichuk N."/>
            <person name="Miskei M."/>
            <person name="Molnar A.P."/>
            <person name="Mule G."/>
            <person name="Ngan C.Y."/>
            <person name="Orejas M."/>
            <person name="Orosz E."/>
            <person name="Ouedraogo J.P."/>
            <person name="Overkamp K.M."/>
            <person name="Park H.-S."/>
            <person name="Perrone G."/>
            <person name="Piumi F."/>
            <person name="Punt P.J."/>
            <person name="Ram A.F."/>
            <person name="Ramon A."/>
            <person name="Rauscher S."/>
            <person name="Record E."/>
            <person name="Riano-Pachon D.M."/>
            <person name="Robert V."/>
            <person name="Roehrig J."/>
            <person name="Ruller R."/>
            <person name="Salamov A."/>
            <person name="Salih N.S."/>
            <person name="Samson R.A."/>
            <person name="Sandor E."/>
            <person name="Sanguinetti M."/>
            <person name="Schuetze T."/>
            <person name="Sepcic K."/>
            <person name="Shelest E."/>
            <person name="Sherlock G."/>
            <person name="Sophianopoulou V."/>
            <person name="Squina F.M."/>
            <person name="Sun H."/>
            <person name="Susca A."/>
            <person name="Todd R.B."/>
            <person name="Tsang A."/>
            <person name="Unkles S.E."/>
            <person name="van de Wiele N."/>
            <person name="van Rossen-Uffink D."/>
            <person name="Oliveira J.V."/>
            <person name="Vesth T.C."/>
            <person name="Visser J."/>
            <person name="Yu J.-H."/>
            <person name="Zhou M."/>
            <person name="Andersen M.R."/>
            <person name="Archer D.B."/>
            <person name="Baker S.E."/>
            <person name="Benoit I."/>
            <person name="Brakhage A.A."/>
            <person name="Braus G.H."/>
            <person name="Fischer R."/>
            <person name="Frisvad J.C."/>
            <person name="Goldman G.H."/>
            <person name="Houbraken J."/>
            <person name="Oakley B."/>
            <person name="Pocsi I."/>
            <person name="Scazzocchio C."/>
            <person name="Seiboth B."/>
            <person name="vanKuyk P.A."/>
            <person name="Wortman J."/>
            <person name="Dyer P.S."/>
            <person name="Grigoriev I.V."/>
        </authorList>
    </citation>
    <scope>NUCLEOTIDE SEQUENCE [LARGE SCALE GENOMIC DNA]</scope>
    <source>
        <strain evidence="3">CBS 583.65</strain>
    </source>
</reference>
<accession>A0A1L9PDG7</accession>
<organism evidence="2 3">
    <name type="scientific">Aspergillus versicolor CBS 583.65</name>
    <dbReference type="NCBI Taxonomy" id="1036611"/>
    <lineage>
        <taxon>Eukaryota</taxon>
        <taxon>Fungi</taxon>
        <taxon>Dikarya</taxon>
        <taxon>Ascomycota</taxon>
        <taxon>Pezizomycotina</taxon>
        <taxon>Eurotiomycetes</taxon>
        <taxon>Eurotiomycetidae</taxon>
        <taxon>Eurotiales</taxon>
        <taxon>Aspergillaceae</taxon>
        <taxon>Aspergillus</taxon>
        <taxon>Aspergillus subgen. Nidulantes</taxon>
    </lineage>
</organism>
<dbReference type="EMBL" id="KV878126">
    <property type="protein sequence ID" value="OJI99550.1"/>
    <property type="molecule type" value="Genomic_DNA"/>
</dbReference>
<keyword evidence="3" id="KW-1185">Reference proteome</keyword>
<proteinExistence type="predicted"/>
<protein>
    <submittedName>
        <fullName evidence="2">Uncharacterized protein</fullName>
    </submittedName>
</protein>
<dbReference type="Proteomes" id="UP000184073">
    <property type="component" value="Unassembled WGS sequence"/>
</dbReference>
<name>A0A1L9PDG7_ASPVE</name>
<keyword evidence="1" id="KW-0732">Signal</keyword>
<evidence type="ECO:0000256" key="1">
    <source>
        <dbReference type="SAM" id="SignalP"/>
    </source>
</evidence>
<dbReference type="AlphaFoldDB" id="A0A1L9PDG7"/>
<dbReference type="OrthoDB" id="4474166at2759"/>
<dbReference type="GeneID" id="63732502"/>
<sequence length="215" mass="23205">MQLTIFSQVVYLGLLVCRIHGQQVPAPTDAGVGPVVTAAPEYPAFVDSLDKRQQGEDFVAWWPVYSSWREKTCEPGSQYVTHSTYGQCCATSASECNYATACAPDGSVQYYRGNQSCDPGQYCEVFTILPSSGSPASEKRDIVQCISSGYDYAGTWYRQSYALTTDPSTTTVTQTETAQTTTVTQAVPTDGSTALKTQAMQGALGAFIVAVLLMY</sequence>
<dbReference type="VEuPathDB" id="FungiDB:ASPVEDRAFT_81164"/>
<evidence type="ECO:0000313" key="3">
    <source>
        <dbReference type="Proteomes" id="UP000184073"/>
    </source>
</evidence>
<feature type="signal peptide" evidence="1">
    <location>
        <begin position="1"/>
        <end position="21"/>
    </location>
</feature>
<evidence type="ECO:0000313" key="2">
    <source>
        <dbReference type="EMBL" id="OJI99550.1"/>
    </source>
</evidence>
<dbReference type="RefSeq" id="XP_040665313.1">
    <property type="nucleotide sequence ID" value="XM_040816991.1"/>
</dbReference>
<gene>
    <name evidence="2" type="ORF">ASPVEDRAFT_81164</name>
</gene>